<protein>
    <submittedName>
        <fullName evidence="1">Uncharacterized protein</fullName>
    </submittedName>
</protein>
<proteinExistence type="predicted"/>
<reference evidence="1" key="2">
    <citation type="submission" date="2025-08" db="UniProtKB">
        <authorList>
            <consortium name="RefSeq"/>
        </authorList>
    </citation>
    <scope>IDENTIFICATION</scope>
</reference>
<evidence type="ECO:0000313" key="1">
    <source>
        <dbReference type="RefSeq" id="XP_059602137.1"/>
    </source>
</evidence>
<organism evidence="1">
    <name type="scientific">Aspergillus niger</name>
    <dbReference type="NCBI Taxonomy" id="5061"/>
    <lineage>
        <taxon>Eukaryota</taxon>
        <taxon>Fungi</taxon>
        <taxon>Dikarya</taxon>
        <taxon>Ascomycota</taxon>
        <taxon>Pezizomycotina</taxon>
        <taxon>Eurotiomycetes</taxon>
        <taxon>Eurotiomycetidae</taxon>
        <taxon>Eurotiales</taxon>
        <taxon>Aspergillaceae</taxon>
        <taxon>Aspergillus</taxon>
        <taxon>Aspergillus subgen. Circumdati</taxon>
    </lineage>
</organism>
<dbReference type="GeneID" id="84592850"/>
<accession>A0AAJ8E058</accession>
<name>A0AAJ8E058_ASPNG</name>
<dbReference type="KEGG" id="ang:An13g02800"/>
<dbReference type="AlphaFoldDB" id="A0AAJ8E058"/>
<reference evidence="1" key="1">
    <citation type="submission" date="2025-02" db="EMBL/GenBank/DDBJ databases">
        <authorList>
            <consortium name="NCBI Genome Project"/>
        </authorList>
    </citation>
    <scope>NUCLEOTIDE SEQUENCE</scope>
</reference>
<sequence length="273" mass="29819">MGRKAIHSPLCCPEVRDQDVCHLLLHTLAAKGASSMWPGHDKCQRAFGLPVPFGMNGGVYAEAKISNSRLMWFSVVSGAVKGRSRRQVNAAAASSPSPRLLEPILGSPQRISTFRPLSIGPGHQMERLTDTDSRLILRYSGNCEQSSTILTAASSPIDRSGLPTDGHILRPLPLSVLNPTKCLPVFATRFGPIVVDLHPDRHRRWLLCALAGQGRQVRTAEVCLSPFIHPLSQYRPQPVEGVSMLVRGITDAILITIPVFLLTACIGERQGWR</sequence>
<gene>
    <name evidence="1" type="ORF">An13g02800</name>
</gene>
<dbReference type="VEuPathDB" id="FungiDB:An13g02800"/>
<dbReference type="RefSeq" id="XP_059602137.1">
    <property type="nucleotide sequence ID" value="XM_059743917.1"/>
</dbReference>